<evidence type="ECO:0000313" key="3">
    <source>
        <dbReference type="Proteomes" id="UP000195208"/>
    </source>
</evidence>
<reference evidence="2 3" key="1">
    <citation type="submission" date="2017-04" db="EMBL/GenBank/DDBJ databases">
        <title>Staphylococcus agnetis, a potential pathogen in the broiler production.</title>
        <authorList>
            <person name="Poulsen L."/>
        </authorList>
    </citation>
    <scope>NUCLEOTIDE SEQUENCE [LARGE SCALE GENOMIC DNA]</scope>
    <source>
        <strain evidence="2 3">723_310714_2_2_spleen</strain>
    </source>
</reference>
<evidence type="ECO:0000259" key="1">
    <source>
        <dbReference type="Pfam" id="PF03235"/>
    </source>
</evidence>
<comment type="caution">
    <text evidence="2">The sequence shown here is derived from an EMBL/GenBank/DDBJ whole genome shotgun (WGS) entry which is preliminary data.</text>
</comment>
<dbReference type="InterPro" id="IPR004919">
    <property type="entry name" value="GmrSD_N"/>
</dbReference>
<sequence length="402" mass="46588">MEAAIMRKLDILKKSSRFDASKEKRELTIRQLCESIEEKHVVIPVFQTYIRWTDIKVAALLNYQLHGAAPISPVSINLITKPEKVVEQMNFITREVLSDEELKGKMSVADGQQRLSANYKCYVNHEDIENVVLDLKKGKFVVIHDNEKVAKHQIQAGIIYNKDTNIFKNYLRTNEILKNEEVKDVLEDIRRKHFTYSYVINLATDLSKNDQQKWFEVLNLEGSRVTENMVYLSEMLIKGIDFYTCYAYPFSEKLENNGFGHLFPRKSSEVSIPLATLNTAFYKLTGIPKNSNSSPIPSDTKPKQIGKLDVQEINNVIDDTLKAMDYALNFIKENKAELKVIDRIDYITYLIGLFVEYNIEKSLTPSQKKYIINWINKINFVNNSNSERREKFTKLIAGYKNK</sequence>
<dbReference type="Pfam" id="PF03235">
    <property type="entry name" value="GmrSD_N"/>
    <property type="match status" value="1"/>
</dbReference>
<protein>
    <recommendedName>
        <fullName evidence="1">GmrSD restriction endonucleases N-terminal domain-containing protein</fullName>
    </recommendedName>
</protein>
<organism evidence="2 3">
    <name type="scientific">Staphylococcus agnetis</name>
    <dbReference type="NCBI Taxonomy" id="985762"/>
    <lineage>
        <taxon>Bacteria</taxon>
        <taxon>Bacillati</taxon>
        <taxon>Bacillota</taxon>
        <taxon>Bacilli</taxon>
        <taxon>Bacillales</taxon>
        <taxon>Staphylococcaceae</taxon>
        <taxon>Staphylococcus</taxon>
    </lineage>
</organism>
<evidence type="ECO:0000313" key="2">
    <source>
        <dbReference type="EMBL" id="OTW31382.1"/>
    </source>
</evidence>
<accession>A0ABX3Z364</accession>
<dbReference type="RefSeq" id="WP_085622259.1">
    <property type="nucleotide sequence ID" value="NZ_CP094811.1"/>
</dbReference>
<feature type="domain" description="GmrSD restriction endonucleases N-terminal" evidence="1">
    <location>
        <begin position="30"/>
        <end position="225"/>
    </location>
</feature>
<proteinExistence type="predicted"/>
<dbReference type="EMBL" id="NEFX01000010">
    <property type="protein sequence ID" value="OTW31382.1"/>
    <property type="molecule type" value="Genomic_DNA"/>
</dbReference>
<dbReference type="Proteomes" id="UP000195208">
    <property type="component" value="Unassembled WGS sequence"/>
</dbReference>
<keyword evidence="3" id="KW-1185">Reference proteome</keyword>
<gene>
    <name evidence="2" type="ORF">B9M88_05500</name>
</gene>
<name>A0ABX3Z364_9STAP</name>